<organism evidence="3 4">
    <name type="scientific">Nocardia mexicana</name>
    <dbReference type="NCBI Taxonomy" id="279262"/>
    <lineage>
        <taxon>Bacteria</taxon>
        <taxon>Bacillati</taxon>
        <taxon>Actinomycetota</taxon>
        <taxon>Actinomycetes</taxon>
        <taxon>Mycobacteriales</taxon>
        <taxon>Nocardiaceae</taxon>
        <taxon>Nocardia</taxon>
    </lineage>
</organism>
<accession>A0A370GW19</accession>
<evidence type="ECO:0000313" key="3">
    <source>
        <dbReference type="EMBL" id="RDI46794.1"/>
    </source>
</evidence>
<gene>
    <name evidence="3" type="ORF">DFR68_110200</name>
</gene>
<evidence type="ECO:0000256" key="1">
    <source>
        <dbReference type="SAM" id="MobiDB-lite"/>
    </source>
</evidence>
<sequence length="244" mass="25680">MCANAAVGTLDRMGGETVSTPGTRPVPESGSPVGDRDLRVTDAEREHVGTLLQRAVGLGMLSLGEFTERMDTALAAKTRGELNAVLVDLPGIRLAGQPNPMSAPPPPRRPAFGGPPPAPTATGNTIRARLSGVTRKGRWQVPPVLYLNNLLSGVTLDFTQATMSTQVVELHVDDLGSSLTLIVPAEATVDLNGLDLIGSSANNKVRTGPPIGPLHVVVQGRLRFGSVTAKQPFAAQWRRLMSGF</sequence>
<evidence type="ECO:0000259" key="2">
    <source>
        <dbReference type="Pfam" id="PF08044"/>
    </source>
</evidence>
<dbReference type="AlphaFoldDB" id="A0A370GW19"/>
<reference evidence="3 4" key="1">
    <citation type="submission" date="2018-07" db="EMBL/GenBank/DDBJ databases">
        <title>Genomic Encyclopedia of Type Strains, Phase IV (KMG-IV): sequencing the most valuable type-strain genomes for metagenomic binning, comparative biology and taxonomic classification.</title>
        <authorList>
            <person name="Goeker M."/>
        </authorList>
    </citation>
    <scope>NUCLEOTIDE SEQUENCE [LARGE SCALE GENOMIC DNA]</scope>
    <source>
        <strain evidence="3 4">DSM 44952</strain>
    </source>
</reference>
<name>A0A370GW19_9NOCA</name>
<comment type="caution">
    <text evidence="3">The sequence shown here is derived from an EMBL/GenBank/DDBJ whole genome shotgun (WGS) entry which is preliminary data.</text>
</comment>
<dbReference type="Proteomes" id="UP000255355">
    <property type="component" value="Unassembled WGS sequence"/>
</dbReference>
<dbReference type="Pfam" id="PF08044">
    <property type="entry name" value="DUF1707"/>
    <property type="match status" value="1"/>
</dbReference>
<dbReference type="InterPro" id="IPR012551">
    <property type="entry name" value="DUF1707_SHOCT-like"/>
</dbReference>
<feature type="region of interest" description="Disordered" evidence="1">
    <location>
        <begin position="96"/>
        <end position="124"/>
    </location>
</feature>
<dbReference type="EMBL" id="QQAZ01000010">
    <property type="protein sequence ID" value="RDI46794.1"/>
    <property type="molecule type" value="Genomic_DNA"/>
</dbReference>
<dbReference type="STRING" id="1210089.GCA_001613165_05652"/>
<proteinExistence type="predicted"/>
<dbReference type="PANTHER" id="PTHR40763">
    <property type="entry name" value="MEMBRANE PROTEIN-RELATED"/>
    <property type="match status" value="1"/>
</dbReference>
<feature type="compositionally biased region" description="Pro residues" evidence="1">
    <location>
        <begin position="101"/>
        <end position="119"/>
    </location>
</feature>
<dbReference type="PANTHER" id="PTHR40763:SF5">
    <property type="entry name" value="MEMBRANE PROTEIN"/>
    <property type="match status" value="1"/>
</dbReference>
<feature type="domain" description="DUF1707" evidence="2">
    <location>
        <begin position="38"/>
        <end position="90"/>
    </location>
</feature>
<keyword evidence="4" id="KW-1185">Reference proteome</keyword>
<protein>
    <submittedName>
        <fullName evidence="3">Uncharacterized protein DUF1707</fullName>
    </submittedName>
</protein>
<evidence type="ECO:0000313" key="4">
    <source>
        <dbReference type="Proteomes" id="UP000255355"/>
    </source>
</evidence>
<feature type="region of interest" description="Disordered" evidence="1">
    <location>
        <begin position="1"/>
        <end position="38"/>
    </location>
</feature>